<reference evidence="2" key="1">
    <citation type="submission" date="2020-07" db="EMBL/GenBank/DDBJ databases">
        <title>Multicomponent nature underlies the extraordinary mechanical properties of spider dragline silk.</title>
        <authorList>
            <person name="Kono N."/>
            <person name="Nakamura H."/>
            <person name="Mori M."/>
            <person name="Yoshida Y."/>
            <person name="Ohtoshi R."/>
            <person name="Malay A.D."/>
            <person name="Moran D.A.P."/>
            <person name="Tomita M."/>
            <person name="Numata K."/>
            <person name="Arakawa K."/>
        </authorList>
    </citation>
    <scope>NUCLEOTIDE SEQUENCE</scope>
</reference>
<protein>
    <submittedName>
        <fullName evidence="2">Uncharacterized protein</fullName>
    </submittedName>
</protein>
<evidence type="ECO:0000313" key="2">
    <source>
        <dbReference type="EMBL" id="GFQ74904.1"/>
    </source>
</evidence>
<evidence type="ECO:0000313" key="3">
    <source>
        <dbReference type="Proteomes" id="UP000887116"/>
    </source>
</evidence>
<feature type="region of interest" description="Disordered" evidence="1">
    <location>
        <begin position="1"/>
        <end position="34"/>
    </location>
</feature>
<dbReference type="AlphaFoldDB" id="A0A8X6GW47"/>
<organism evidence="2 3">
    <name type="scientific">Trichonephila clavata</name>
    <name type="common">Joro spider</name>
    <name type="synonym">Nephila clavata</name>
    <dbReference type="NCBI Taxonomy" id="2740835"/>
    <lineage>
        <taxon>Eukaryota</taxon>
        <taxon>Metazoa</taxon>
        <taxon>Ecdysozoa</taxon>
        <taxon>Arthropoda</taxon>
        <taxon>Chelicerata</taxon>
        <taxon>Arachnida</taxon>
        <taxon>Araneae</taxon>
        <taxon>Araneomorphae</taxon>
        <taxon>Entelegynae</taxon>
        <taxon>Araneoidea</taxon>
        <taxon>Nephilidae</taxon>
        <taxon>Trichonephila</taxon>
    </lineage>
</organism>
<sequence length="92" mass="10016">MAVRGDAPSASNNQSQKLKENKNREAPNAPSNGTGEFSFLHALQEIQLIFKLYPSLLSEMEKSAKCTDPADKLGHLLKGVCSSITNLDINNE</sequence>
<comment type="caution">
    <text evidence="2">The sequence shown here is derived from an EMBL/GenBank/DDBJ whole genome shotgun (WGS) entry which is preliminary data.</text>
</comment>
<gene>
    <name evidence="2" type="ORF">TNCT_410361</name>
</gene>
<accession>A0A8X6GW47</accession>
<evidence type="ECO:0000256" key="1">
    <source>
        <dbReference type="SAM" id="MobiDB-lite"/>
    </source>
</evidence>
<keyword evidence="3" id="KW-1185">Reference proteome</keyword>
<name>A0A8X6GW47_TRICU</name>
<proteinExistence type="predicted"/>
<dbReference type="EMBL" id="BMAO01021490">
    <property type="protein sequence ID" value="GFQ74904.1"/>
    <property type="molecule type" value="Genomic_DNA"/>
</dbReference>
<dbReference type="Proteomes" id="UP000887116">
    <property type="component" value="Unassembled WGS sequence"/>
</dbReference>
<dbReference type="OrthoDB" id="8123891at2759"/>